<dbReference type="Gene3D" id="2.40.128.130">
    <property type="entry name" value="Autotransporter beta-domain"/>
    <property type="match status" value="1"/>
</dbReference>
<dbReference type="InterPro" id="IPR005546">
    <property type="entry name" value="Autotransporte_beta"/>
</dbReference>
<dbReference type="InterPro" id="IPR036709">
    <property type="entry name" value="Autotransporte_beta_dom_sf"/>
</dbReference>
<dbReference type="SUPFAM" id="SSF51126">
    <property type="entry name" value="Pectin lyase-like"/>
    <property type="match status" value="1"/>
</dbReference>
<feature type="region of interest" description="Disordered" evidence="1">
    <location>
        <begin position="787"/>
        <end position="809"/>
    </location>
</feature>
<accession>A0A6M8SUX9</accession>
<organism evidence="3 4">
    <name type="scientific">Deefgea piscis</name>
    <dbReference type="NCBI Taxonomy" id="2739061"/>
    <lineage>
        <taxon>Bacteria</taxon>
        <taxon>Pseudomonadati</taxon>
        <taxon>Pseudomonadota</taxon>
        <taxon>Betaproteobacteria</taxon>
        <taxon>Neisseriales</taxon>
        <taxon>Chitinibacteraceae</taxon>
        <taxon>Deefgea</taxon>
    </lineage>
</organism>
<dbReference type="RefSeq" id="WP_173532177.1">
    <property type="nucleotide sequence ID" value="NZ_CP054143.1"/>
</dbReference>
<sequence length="1122" mass="116387">MKFRTQNLRYGLRRFSRSIFLSRLLFVLLIPSSLVQAYTTPVTSTVSGETVDSGTQYVIDGGVVSNSLVTTPATQEVSSGGVVRSSHIDGKQIVYSGGLLQANDVVGSQYVNSGGRADQSNITGRQYISAGGVVNSALINTGYQYNAGLANNTNIVGAGVQLVQSGGQAVQTVVSNGYQGVLSGGLATTTTVISGSQVISAGGVATNTTVLSGSNQYVSSGGLASGTQIVSGTQSVFAGGSATNTLIEKNGAQNVQGSVTNTVISGGSQDILAGVASLTTLNAGADQLVAGGSAVSTTLNGNSNQGILSGGVAKQTILNDSSQDVGAGGQAFDTTVGSGSDQTIEGIATRNVIDQGGRQFISAGGLAKDTWLNGGTQQVLSGGLASATTVTAGSQRVEFGGVASATILGAADQVVLGRANNTVVNGGRQFIEAGGIASGNTLNAGTQQIASGGRVIDTQLLSASQFVLSGGAAENTSINSGGRQTVSLGGIATGVHLNGGRMLNNGGTVSELNISGSGGQAWLAAGTLAGTTIVSGSNNQLILQGGKVDGTLTITGRDNQIDLLRTDLSSMNNLRDSTGLNQLSLLNGAVISAATIVDGRSLTNVLDLQNWGAINIHRGATLVMAGNLALASNATLTNSGTLNVPVNAQLTAGLNNAGTIALGGGGQFSTLNVLGPFQSTNGLLVDHVSANLEKSSMLQIDGNLSGTTRVQFNNDGSSGRLGEQIRFAQSSINTLTRGDTFIAANPVGSRNIYDVRLKGSPYVWEIVQKNENGRSSWYLQSPFAPVVPDANAGQPQPPQPPQPPVPIVPVSPDVSPTLKPDRLLPEIPAYGVLPAISDIILRSNLSAIEQRLDVIPSVANDLWMKIDATHLRQSADYGFSFDGWGSSVTIGIDRDGQLDDSKSWRGGAFLAWSHNQLNTSGEGALIHSRASADLDINSFQTGLYGQLEKDGWYGRAIALLGYERAKVKTEDAYSNTLTAPIWATNLGVGKVFEVFDNWTLAPQLNVGYANFNWDLQDESIKGRFEQTSHWYGGASIRVERRINTEENIWLRSGVTHQFGSDSALKLTAPNLYLPAAGPSTTWQMQLGYSKQTNWGSYYGLLGGSWARGQQLGKAELGLQWKW</sequence>
<dbReference type="NCBIfam" id="TIGR04415">
    <property type="entry name" value="O_hepto_targRPT"/>
    <property type="match status" value="11"/>
</dbReference>
<evidence type="ECO:0000313" key="4">
    <source>
        <dbReference type="Proteomes" id="UP000504844"/>
    </source>
</evidence>
<dbReference type="EMBL" id="CP054143">
    <property type="protein sequence ID" value="QKJ65667.1"/>
    <property type="molecule type" value="Genomic_DNA"/>
</dbReference>
<evidence type="ECO:0000256" key="1">
    <source>
        <dbReference type="SAM" id="MobiDB-lite"/>
    </source>
</evidence>
<dbReference type="InterPro" id="IPR030930">
    <property type="entry name" value="AIDA"/>
</dbReference>
<dbReference type="InterPro" id="IPR011050">
    <property type="entry name" value="Pectin_lyase_fold/virulence"/>
</dbReference>
<proteinExistence type="predicted"/>
<evidence type="ECO:0000259" key="2">
    <source>
        <dbReference type="PROSITE" id="PS51208"/>
    </source>
</evidence>
<dbReference type="Proteomes" id="UP000504844">
    <property type="component" value="Chromosome"/>
</dbReference>
<dbReference type="PROSITE" id="PS51208">
    <property type="entry name" value="AUTOTRANSPORTER"/>
    <property type="match status" value="1"/>
</dbReference>
<feature type="compositionally biased region" description="Pro residues" evidence="1">
    <location>
        <begin position="795"/>
        <end position="809"/>
    </location>
</feature>
<dbReference type="InterPro" id="IPR012332">
    <property type="entry name" value="Autotransporter_pectin_lyase_C"/>
</dbReference>
<gene>
    <name evidence="3" type="ORF">HQN60_02355</name>
</gene>
<dbReference type="SUPFAM" id="SSF103515">
    <property type="entry name" value="Autotransporter"/>
    <property type="match status" value="1"/>
</dbReference>
<dbReference type="SMART" id="SM00869">
    <property type="entry name" value="Autotransporter"/>
    <property type="match status" value="1"/>
</dbReference>
<evidence type="ECO:0000313" key="3">
    <source>
        <dbReference type="EMBL" id="QKJ65667.1"/>
    </source>
</evidence>
<dbReference type="Gene3D" id="2.160.20.20">
    <property type="match status" value="2"/>
</dbReference>
<dbReference type="KEGG" id="dee:HQN60_02355"/>
<feature type="domain" description="Autotransporter" evidence="2">
    <location>
        <begin position="855"/>
        <end position="1122"/>
    </location>
</feature>
<keyword evidence="4" id="KW-1185">Reference proteome</keyword>
<protein>
    <recommendedName>
        <fullName evidence="2">Autotransporter domain-containing protein</fullName>
    </recommendedName>
</protein>
<name>A0A6M8SUX9_9NEIS</name>
<dbReference type="AlphaFoldDB" id="A0A6M8SUX9"/>
<reference evidence="3 4" key="1">
    <citation type="submission" date="2020-05" db="EMBL/GenBank/DDBJ databases">
        <title>Complete genome sequence of Deefgea sp. D17.</title>
        <authorList>
            <person name="Bae J.-W."/>
            <person name="Han J.E."/>
        </authorList>
    </citation>
    <scope>NUCLEOTIDE SEQUENCE [LARGE SCALE GENOMIC DNA]</scope>
    <source>
        <strain evidence="3 4">D17</strain>
    </source>
</reference>